<dbReference type="Pfam" id="PF07591">
    <property type="entry name" value="PT-HINT"/>
    <property type="match status" value="1"/>
</dbReference>
<dbReference type="SUPFAM" id="SSF51294">
    <property type="entry name" value="Hedgehog/intein (Hint) domain"/>
    <property type="match status" value="1"/>
</dbReference>
<dbReference type="InterPro" id="IPR006141">
    <property type="entry name" value="Intein_N"/>
</dbReference>
<dbReference type="PROSITE" id="PS50817">
    <property type="entry name" value="INTEIN_N_TER"/>
    <property type="match status" value="1"/>
</dbReference>
<evidence type="ECO:0000313" key="4">
    <source>
        <dbReference type="Proteomes" id="UP000830198"/>
    </source>
</evidence>
<gene>
    <name evidence="3" type="ORF">MYF79_11065</name>
</gene>
<protein>
    <recommendedName>
        <fullName evidence="2">Hint domain-containing protein</fullName>
    </recommendedName>
</protein>
<accession>A0ABY4I7H1</accession>
<dbReference type="InterPro" id="IPR003587">
    <property type="entry name" value="Hint_dom_N"/>
</dbReference>
<evidence type="ECO:0000313" key="3">
    <source>
        <dbReference type="EMBL" id="UPK71822.1"/>
    </source>
</evidence>
<organism evidence="3 4">
    <name type="scientific">Chitinophaga filiformis</name>
    <name type="common">Myxococcus filiformis</name>
    <name type="synonym">Flexibacter filiformis</name>
    <dbReference type="NCBI Taxonomy" id="104663"/>
    <lineage>
        <taxon>Bacteria</taxon>
        <taxon>Pseudomonadati</taxon>
        <taxon>Bacteroidota</taxon>
        <taxon>Chitinophagia</taxon>
        <taxon>Chitinophagales</taxon>
        <taxon>Chitinophagaceae</taxon>
        <taxon>Chitinophaga</taxon>
    </lineage>
</organism>
<evidence type="ECO:0000256" key="1">
    <source>
        <dbReference type="SAM" id="SignalP"/>
    </source>
</evidence>
<dbReference type="RefSeq" id="WP_247813935.1">
    <property type="nucleotide sequence ID" value="NZ_CP095855.1"/>
</dbReference>
<keyword evidence="4" id="KW-1185">Reference proteome</keyword>
<feature type="chain" id="PRO_5045503849" description="Hint domain-containing protein" evidence="1">
    <location>
        <begin position="23"/>
        <end position="1366"/>
    </location>
</feature>
<dbReference type="SMART" id="SM00306">
    <property type="entry name" value="HintN"/>
    <property type="match status" value="1"/>
</dbReference>
<feature type="domain" description="Hint" evidence="2">
    <location>
        <begin position="848"/>
        <end position="941"/>
    </location>
</feature>
<evidence type="ECO:0000259" key="2">
    <source>
        <dbReference type="SMART" id="SM00306"/>
    </source>
</evidence>
<dbReference type="CDD" id="cd00081">
    <property type="entry name" value="Hint"/>
    <property type="match status" value="1"/>
</dbReference>
<dbReference type="Proteomes" id="UP000830198">
    <property type="component" value="Chromosome"/>
</dbReference>
<keyword evidence="1" id="KW-0732">Signal</keyword>
<dbReference type="InterPro" id="IPR036844">
    <property type="entry name" value="Hint_dom_sf"/>
</dbReference>
<sequence>MKMLRKYILLFILLLPAAAGFATPDRDSLVMKVIERGRVAIREMARQNKLNDEKGLSSQNRYVLHINTADLIDKKIDALDKDYIKQRKITYSTDDVGGNAAGEYLVPAGEDLDDLDDDLKEYNLKPGTQVRAYLITIDFIPMIFNNPPPDMGTLMNYYHNEAIGTENGTITETARDDAAAIVKGIAAGLLNEQAEGSAAPAFNTVCCGMVNYKIYNKRDVLKTLRIFSPYCDLKGAELESYNLLLGKHLMSVRGNTGPKMIEAFIRAIIRNNTDYKVLPYVKERIMSVTDSDTMGLLLSGLSEHAYDQFTYEERMHAIKVLSSKGWINAPGQEKIVSLLSTTDLETDAARLKEDLAKPNEYVPKTKEISDGATDMITVHDDNSDLSLLHLLVNGISDQLLGAQSYTALTQFFINFARSSPTVFDDALAFYRDPNKMARTIVWDKSYALELLASPPVGTNSYDVTFDNKTDEITITKSQLKFYENKDGYDKLHDAMREYVKDNDSFLKKFLKETMIPATEVVDVIRVIGYYNGLFPPQPDWEKETPVKLKPWDLVSFTNKSDLSLLAAAVGESPEQKDHQSQFVPAIVLKYAADKKLNQNVGKGVMMAFDVITLITPVGELAYLGKVANYIYKGVEYGSKVTALGNLAVETGAIPPDSKLAVLIKDCYEVSNLLQLGNLGLTATNGVIAKLSRAEATKFLQSFYGAEKEGMMYLLKDPETVKRIIRFKREIEEAGVVAGYGKNWFQSIKDQVYNGISATVAKMKDLKFLRTEGSGNLLKFMDDANQQVMHTMADGTVVLDKTAVTFAEDAHLVGTLDDVPVRTAENVSEATEDLMFIQRANKSVECIKGACFIAGTLVHTKAGLTPIEQVKEGETVLGVKVANGDTTWQQVTHAFTKHASKLVRIITGRDTIFSTPEHPYLTENGWKSAVDLKAGWRLRLAGHAFATLISVVPIDTSVSVYNFETSITHNYCIGTEGIVVHNSCEIFKRLKSRIPEEHFDDFVNDFKDAPKGSEKASLLKKFDEGKLSIDVWEILYKYPSLRASEELYQFQGILKRSTDPNCAASMREVMAGNKGFDVLNEADQKEFRSRFEAIMLRAENKGDKALAAEMEKCLARLREVWAGEGIAARVARISKLADQYNALTPEQKLLFDKDFAEASPAALERISNETEFLAHWKTDREYYHVSYADMHHKDWSTVYKETTASGELNASLAEPLNAVTEDLVGAANYDNYIGASATYKGRPGGVVVRFNYQAATEPPLIEMFKRRLKYMEIIREDAEQGGQLYKTLYKDVPLGKVIAADVPGTHAEVLAVNVIAREMEAATGIKLTAQSELSHISCMVRGNKYGSMCRCPHCFYILQEVNMVGNR</sequence>
<reference evidence="3 4" key="1">
    <citation type="submission" date="2022-04" db="EMBL/GenBank/DDBJ databases">
        <title>The arsenic-methylating capacity of Chitinophaga filiformis YT5 during chitin decomposition.</title>
        <authorList>
            <person name="Chen G."/>
            <person name="Liang Y."/>
        </authorList>
    </citation>
    <scope>NUCLEOTIDE SEQUENCE [LARGE SCALE GENOMIC DNA]</scope>
    <source>
        <strain evidence="3 4">YT5</strain>
    </source>
</reference>
<proteinExistence type="predicted"/>
<dbReference type="EMBL" id="CP095855">
    <property type="protein sequence ID" value="UPK71822.1"/>
    <property type="molecule type" value="Genomic_DNA"/>
</dbReference>
<dbReference type="Gene3D" id="2.170.16.10">
    <property type="entry name" value="Hedgehog/Intein (Hint) domain"/>
    <property type="match status" value="1"/>
</dbReference>
<feature type="signal peptide" evidence="1">
    <location>
        <begin position="1"/>
        <end position="22"/>
    </location>
</feature>
<name>A0ABY4I7H1_CHIFI</name>